<dbReference type="GO" id="GO:0005524">
    <property type="term" value="F:ATP binding"/>
    <property type="evidence" value="ECO:0007669"/>
    <property type="project" value="UniProtKB-KW"/>
</dbReference>
<dbReference type="GO" id="GO:0004674">
    <property type="term" value="F:protein serine/threonine kinase activity"/>
    <property type="evidence" value="ECO:0007669"/>
    <property type="project" value="UniProtKB-KW"/>
</dbReference>
<evidence type="ECO:0000259" key="7">
    <source>
        <dbReference type="PROSITE" id="PS50011"/>
    </source>
</evidence>
<evidence type="ECO:0000313" key="8">
    <source>
        <dbReference type="EMBL" id="KAK4149938.1"/>
    </source>
</evidence>
<evidence type="ECO:0000256" key="6">
    <source>
        <dbReference type="SAM" id="MobiDB-lite"/>
    </source>
</evidence>
<keyword evidence="5" id="KW-0067">ATP-binding</keyword>
<proteinExistence type="predicted"/>
<keyword evidence="9" id="KW-1185">Reference proteome</keyword>
<dbReference type="PANTHER" id="PTHR45646:SF11">
    <property type="entry name" value="SERINE_THREONINE-PROTEIN KINASE DOA"/>
    <property type="match status" value="1"/>
</dbReference>
<dbReference type="Pfam" id="PF00069">
    <property type="entry name" value="Pkinase"/>
    <property type="match status" value="1"/>
</dbReference>
<comment type="caution">
    <text evidence="8">The sequence shown here is derived from an EMBL/GenBank/DDBJ whole genome shotgun (WGS) entry which is preliminary data.</text>
</comment>
<dbReference type="PROSITE" id="PS50011">
    <property type="entry name" value="PROTEIN_KINASE_DOM"/>
    <property type="match status" value="1"/>
</dbReference>
<dbReference type="SUPFAM" id="SSF56112">
    <property type="entry name" value="Protein kinase-like (PK-like)"/>
    <property type="match status" value="1"/>
</dbReference>
<gene>
    <name evidence="8" type="ORF">C8A00DRAFT_37469</name>
</gene>
<keyword evidence="4" id="KW-0418">Kinase</keyword>
<dbReference type="Proteomes" id="UP001302745">
    <property type="component" value="Unassembled WGS sequence"/>
</dbReference>
<sequence length="405" mass="45158">MASSSHSQPIAAASQPPRVFPTSGFQVIDPSDKVEEENLPCYIRDEYYPMRMGEVIGEHYQVVAKLGYGTTSTVWLGRDLRDGKYWTLKVHINTMQYNQERVVYHHLASVTNTDDHPGRQNVRELHGSFTLTTQHGDHEVFVLTPLAMSLMTLQEMQPKRVFQKVLVTSALDQVLVGLDYLHTAEVVHTDLHADNLLISIKDDSILAKVEEGEILAPAARKQDDDRFIYVSRYILGGAGALTICDFGQARIGSEHTGPAMPLPYRAPEVILKMDWGSPVDLWTVGLLAWSLLEPEALFDVYAADSPELNDAHHLAAMTALLGPPPPEFLKRSEETSKYWSEDGTWKGPVPVPTDVSLESLGTVLTGEDKELFLDLLSGLLCWLPEERLIAAQAYSHSWLRGVSEE</sequence>
<keyword evidence="3" id="KW-0547">Nucleotide-binding</keyword>
<dbReference type="AlphaFoldDB" id="A0AAN6VED1"/>
<protein>
    <recommendedName>
        <fullName evidence="7">Protein kinase domain-containing protein</fullName>
    </recommendedName>
</protein>
<dbReference type="InterPro" id="IPR011009">
    <property type="entry name" value="Kinase-like_dom_sf"/>
</dbReference>
<feature type="domain" description="Protein kinase" evidence="7">
    <location>
        <begin position="60"/>
        <end position="399"/>
    </location>
</feature>
<dbReference type="Gene3D" id="1.10.510.10">
    <property type="entry name" value="Transferase(Phosphotransferase) domain 1"/>
    <property type="match status" value="1"/>
</dbReference>
<evidence type="ECO:0000256" key="4">
    <source>
        <dbReference type="ARBA" id="ARBA00022777"/>
    </source>
</evidence>
<dbReference type="GO" id="GO:0005634">
    <property type="term" value="C:nucleus"/>
    <property type="evidence" value="ECO:0007669"/>
    <property type="project" value="TreeGrafter"/>
</dbReference>
<evidence type="ECO:0000256" key="1">
    <source>
        <dbReference type="ARBA" id="ARBA00022527"/>
    </source>
</evidence>
<feature type="region of interest" description="Disordered" evidence="6">
    <location>
        <begin position="1"/>
        <end position="24"/>
    </location>
</feature>
<organism evidence="8 9">
    <name type="scientific">Chaetomidium leptoderma</name>
    <dbReference type="NCBI Taxonomy" id="669021"/>
    <lineage>
        <taxon>Eukaryota</taxon>
        <taxon>Fungi</taxon>
        <taxon>Dikarya</taxon>
        <taxon>Ascomycota</taxon>
        <taxon>Pezizomycotina</taxon>
        <taxon>Sordariomycetes</taxon>
        <taxon>Sordariomycetidae</taxon>
        <taxon>Sordariales</taxon>
        <taxon>Chaetomiaceae</taxon>
        <taxon>Chaetomidium</taxon>
    </lineage>
</organism>
<dbReference type="Gene3D" id="3.30.200.20">
    <property type="entry name" value="Phosphorylase Kinase, domain 1"/>
    <property type="match status" value="1"/>
</dbReference>
<evidence type="ECO:0000256" key="2">
    <source>
        <dbReference type="ARBA" id="ARBA00022679"/>
    </source>
</evidence>
<dbReference type="SMART" id="SM00220">
    <property type="entry name" value="S_TKc"/>
    <property type="match status" value="1"/>
</dbReference>
<dbReference type="PANTHER" id="PTHR45646">
    <property type="entry name" value="SERINE/THREONINE-PROTEIN KINASE DOA-RELATED"/>
    <property type="match status" value="1"/>
</dbReference>
<accession>A0AAN6VED1</accession>
<reference evidence="8" key="1">
    <citation type="journal article" date="2023" name="Mol. Phylogenet. Evol.">
        <title>Genome-scale phylogeny and comparative genomics of the fungal order Sordariales.</title>
        <authorList>
            <person name="Hensen N."/>
            <person name="Bonometti L."/>
            <person name="Westerberg I."/>
            <person name="Brannstrom I.O."/>
            <person name="Guillou S."/>
            <person name="Cros-Aarteil S."/>
            <person name="Calhoun S."/>
            <person name="Haridas S."/>
            <person name="Kuo A."/>
            <person name="Mondo S."/>
            <person name="Pangilinan J."/>
            <person name="Riley R."/>
            <person name="LaButti K."/>
            <person name="Andreopoulos B."/>
            <person name="Lipzen A."/>
            <person name="Chen C."/>
            <person name="Yan M."/>
            <person name="Daum C."/>
            <person name="Ng V."/>
            <person name="Clum A."/>
            <person name="Steindorff A."/>
            <person name="Ohm R.A."/>
            <person name="Martin F."/>
            <person name="Silar P."/>
            <person name="Natvig D.O."/>
            <person name="Lalanne C."/>
            <person name="Gautier V."/>
            <person name="Ament-Velasquez S.L."/>
            <person name="Kruys A."/>
            <person name="Hutchinson M.I."/>
            <person name="Powell A.J."/>
            <person name="Barry K."/>
            <person name="Miller A.N."/>
            <person name="Grigoriev I.V."/>
            <person name="Debuchy R."/>
            <person name="Gladieux P."/>
            <person name="Hiltunen Thoren M."/>
            <person name="Johannesson H."/>
        </authorList>
    </citation>
    <scope>NUCLEOTIDE SEQUENCE</scope>
    <source>
        <strain evidence="8">CBS 538.74</strain>
    </source>
</reference>
<evidence type="ECO:0000256" key="3">
    <source>
        <dbReference type="ARBA" id="ARBA00022741"/>
    </source>
</evidence>
<evidence type="ECO:0000313" key="9">
    <source>
        <dbReference type="Proteomes" id="UP001302745"/>
    </source>
</evidence>
<name>A0AAN6VED1_9PEZI</name>
<dbReference type="InterPro" id="IPR000719">
    <property type="entry name" value="Prot_kinase_dom"/>
</dbReference>
<evidence type="ECO:0000256" key="5">
    <source>
        <dbReference type="ARBA" id="ARBA00022840"/>
    </source>
</evidence>
<keyword evidence="1" id="KW-0723">Serine/threonine-protein kinase</keyword>
<reference evidence="8" key="2">
    <citation type="submission" date="2023-05" db="EMBL/GenBank/DDBJ databases">
        <authorList>
            <consortium name="Lawrence Berkeley National Laboratory"/>
            <person name="Steindorff A."/>
            <person name="Hensen N."/>
            <person name="Bonometti L."/>
            <person name="Westerberg I."/>
            <person name="Brannstrom I.O."/>
            <person name="Guillou S."/>
            <person name="Cros-Aarteil S."/>
            <person name="Calhoun S."/>
            <person name="Haridas S."/>
            <person name="Kuo A."/>
            <person name="Mondo S."/>
            <person name="Pangilinan J."/>
            <person name="Riley R."/>
            <person name="Labutti K."/>
            <person name="Andreopoulos B."/>
            <person name="Lipzen A."/>
            <person name="Chen C."/>
            <person name="Yanf M."/>
            <person name="Daum C."/>
            <person name="Ng V."/>
            <person name="Clum A."/>
            <person name="Ohm R."/>
            <person name="Martin F."/>
            <person name="Silar P."/>
            <person name="Natvig D."/>
            <person name="Lalanne C."/>
            <person name="Gautier V."/>
            <person name="Ament-Velasquez S.L."/>
            <person name="Kruys A."/>
            <person name="Hutchinson M.I."/>
            <person name="Powell A.J."/>
            <person name="Barry K."/>
            <person name="Miller A.N."/>
            <person name="Grigoriev I.V."/>
            <person name="Debuchy R."/>
            <person name="Gladieux P."/>
            <person name="Thoren M.H."/>
            <person name="Johannesson H."/>
        </authorList>
    </citation>
    <scope>NUCLEOTIDE SEQUENCE</scope>
    <source>
        <strain evidence="8">CBS 538.74</strain>
    </source>
</reference>
<dbReference type="GO" id="GO:0043484">
    <property type="term" value="P:regulation of RNA splicing"/>
    <property type="evidence" value="ECO:0007669"/>
    <property type="project" value="TreeGrafter"/>
</dbReference>
<dbReference type="EMBL" id="MU857111">
    <property type="protein sequence ID" value="KAK4149938.1"/>
    <property type="molecule type" value="Genomic_DNA"/>
</dbReference>
<keyword evidence="2" id="KW-0808">Transferase</keyword>
<dbReference type="InterPro" id="IPR051175">
    <property type="entry name" value="CLK_kinases"/>
</dbReference>